<dbReference type="InterPro" id="IPR014314">
    <property type="entry name" value="Succ_DH_cytb556"/>
</dbReference>
<evidence type="ECO:0000256" key="4">
    <source>
        <dbReference type="ARBA" id="ARBA00007244"/>
    </source>
</evidence>
<evidence type="ECO:0000256" key="3">
    <source>
        <dbReference type="ARBA" id="ARBA00004370"/>
    </source>
</evidence>
<evidence type="ECO:0000313" key="15">
    <source>
        <dbReference type="Proteomes" id="UP001305521"/>
    </source>
</evidence>
<keyword evidence="6" id="KW-0349">Heme</keyword>
<evidence type="ECO:0000256" key="2">
    <source>
        <dbReference type="ARBA" id="ARBA00004050"/>
    </source>
</evidence>
<evidence type="ECO:0000256" key="7">
    <source>
        <dbReference type="ARBA" id="ARBA00022692"/>
    </source>
</evidence>
<keyword evidence="11 13" id="KW-0472">Membrane</keyword>
<evidence type="ECO:0000256" key="8">
    <source>
        <dbReference type="ARBA" id="ARBA00022723"/>
    </source>
</evidence>
<comment type="similarity">
    <text evidence="4">Belongs to the cytochrome b560 family.</text>
</comment>
<evidence type="ECO:0000313" key="14">
    <source>
        <dbReference type="EMBL" id="WPB83431.1"/>
    </source>
</evidence>
<keyword evidence="10" id="KW-0408">Iron</keyword>
<keyword evidence="9 13" id="KW-1133">Transmembrane helix</keyword>
<name>A0ABZ0PCY2_9PROT</name>
<dbReference type="PANTHER" id="PTHR41910">
    <property type="entry name" value="SUCCINATE DEHYDROGENASE 2 MEMBRANE SUBUNIT SDHC"/>
    <property type="match status" value="1"/>
</dbReference>
<organism evidence="14 15">
    <name type="scientific">Sediminicoccus rosea</name>
    <dbReference type="NCBI Taxonomy" id="1225128"/>
    <lineage>
        <taxon>Bacteria</taxon>
        <taxon>Pseudomonadati</taxon>
        <taxon>Pseudomonadota</taxon>
        <taxon>Alphaproteobacteria</taxon>
        <taxon>Acetobacterales</taxon>
        <taxon>Roseomonadaceae</taxon>
        <taxon>Sediminicoccus</taxon>
    </lineage>
</organism>
<dbReference type="EMBL" id="CP137852">
    <property type="protein sequence ID" value="WPB83431.1"/>
    <property type="molecule type" value="Genomic_DNA"/>
</dbReference>
<evidence type="ECO:0000256" key="12">
    <source>
        <dbReference type="ARBA" id="ARBA00025912"/>
    </source>
</evidence>
<protein>
    <recommendedName>
        <fullName evidence="5">Succinate dehydrogenase cytochrome b556 subunit</fullName>
    </recommendedName>
</protein>
<comment type="cofactor">
    <cofactor evidence="1">
        <name>heme</name>
        <dbReference type="ChEBI" id="CHEBI:30413"/>
    </cofactor>
</comment>
<keyword evidence="15" id="KW-1185">Reference proteome</keyword>
<accession>A0ABZ0PCY2</accession>
<keyword evidence="7 13" id="KW-0812">Transmembrane</keyword>
<proteinExistence type="inferred from homology"/>
<dbReference type="Proteomes" id="UP001305521">
    <property type="component" value="Chromosome"/>
</dbReference>
<reference evidence="14 15" key="1">
    <citation type="submission" date="2023-11" db="EMBL/GenBank/DDBJ databases">
        <title>Arctic aerobic anoxygenic photoheterotroph Sediminicoccus rosea KRV36 adapts its photosynthesis to long days of polar summer.</title>
        <authorList>
            <person name="Tomasch J."/>
            <person name="Kopejtka K."/>
            <person name="Bily T."/>
            <person name="Gardiner A.T."/>
            <person name="Gardian Z."/>
            <person name="Shivaramu S."/>
            <person name="Koblizek M."/>
            <person name="Engelhardt F."/>
            <person name="Kaftan D."/>
        </authorList>
    </citation>
    <scope>NUCLEOTIDE SEQUENCE [LARGE SCALE GENOMIC DNA]</scope>
    <source>
        <strain evidence="14 15">R-30</strain>
    </source>
</reference>
<dbReference type="RefSeq" id="WP_318647407.1">
    <property type="nucleotide sequence ID" value="NZ_CP137852.1"/>
</dbReference>
<evidence type="ECO:0000256" key="5">
    <source>
        <dbReference type="ARBA" id="ARBA00020076"/>
    </source>
</evidence>
<dbReference type="InterPro" id="IPR039023">
    <property type="entry name" value="SdhC_prok"/>
</dbReference>
<dbReference type="Pfam" id="PF01127">
    <property type="entry name" value="Sdh_cyt"/>
    <property type="match status" value="1"/>
</dbReference>
<dbReference type="InterPro" id="IPR034804">
    <property type="entry name" value="SQR/QFR_C/D"/>
</dbReference>
<dbReference type="InterPro" id="IPR000701">
    <property type="entry name" value="SuccDH_FuR_B_TM-su"/>
</dbReference>
<gene>
    <name evidence="14" type="primary">sdhC</name>
    <name evidence="14" type="ORF">R9Z33_15115</name>
</gene>
<dbReference type="NCBIfam" id="TIGR02970">
    <property type="entry name" value="succ_dehyd_cytB"/>
    <property type="match status" value="1"/>
</dbReference>
<sequence>MPDRRHPTYVAFVIHRVSGLLLALFLPLHFWALGQAISGEAALEGFLRWTDNALFKFAEWGLVVLLAVHLAGGLRVMALEFLGWRARQKDMVAASAGVAIAAGILFLLNVG</sequence>
<dbReference type="PANTHER" id="PTHR41910:SF1">
    <property type="entry name" value="SUCCINATE DEHYDROGENASE HYDROPHOBIC MEMBRANE ANCHOR SUBUNIT"/>
    <property type="match status" value="1"/>
</dbReference>
<feature type="transmembrane region" description="Helical" evidence="13">
    <location>
        <begin position="91"/>
        <end position="110"/>
    </location>
</feature>
<comment type="function">
    <text evidence="2">Membrane-anchoring subunit of succinate dehydrogenase (SDH).</text>
</comment>
<comment type="subcellular location">
    <subcellularLocation>
        <location evidence="3">Membrane</location>
    </subcellularLocation>
</comment>
<evidence type="ECO:0000256" key="13">
    <source>
        <dbReference type="SAM" id="Phobius"/>
    </source>
</evidence>
<dbReference type="SUPFAM" id="SSF81343">
    <property type="entry name" value="Fumarate reductase respiratory complex transmembrane subunits"/>
    <property type="match status" value="1"/>
</dbReference>
<comment type="subunit">
    <text evidence="12">Part of an enzyme complex containing four subunits: a flavoprotein, an iron-sulfur protein, plus two membrane-anchoring proteins, SdhC and SdhD. The complex can form homotrimers.</text>
</comment>
<keyword evidence="8" id="KW-0479">Metal-binding</keyword>
<feature type="transmembrane region" description="Helical" evidence="13">
    <location>
        <begin position="60"/>
        <end position="79"/>
    </location>
</feature>
<evidence type="ECO:0000256" key="11">
    <source>
        <dbReference type="ARBA" id="ARBA00023136"/>
    </source>
</evidence>
<evidence type="ECO:0000256" key="6">
    <source>
        <dbReference type="ARBA" id="ARBA00022617"/>
    </source>
</evidence>
<evidence type="ECO:0000256" key="1">
    <source>
        <dbReference type="ARBA" id="ARBA00001971"/>
    </source>
</evidence>
<evidence type="ECO:0000256" key="10">
    <source>
        <dbReference type="ARBA" id="ARBA00023004"/>
    </source>
</evidence>
<dbReference type="Gene3D" id="1.20.1300.10">
    <property type="entry name" value="Fumarate reductase/succinate dehydrogenase, transmembrane subunit"/>
    <property type="match status" value="1"/>
</dbReference>
<evidence type="ECO:0000256" key="9">
    <source>
        <dbReference type="ARBA" id="ARBA00022989"/>
    </source>
</evidence>